<dbReference type="GO" id="GO:0046872">
    <property type="term" value="F:metal ion binding"/>
    <property type="evidence" value="ECO:0007669"/>
    <property type="project" value="UniProtKB-KW"/>
</dbReference>
<evidence type="ECO:0000256" key="3">
    <source>
        <dbReference type="ARBA" id="ARBA00022796"/>
    </source>
</evidence>
<keyword evidence="5" id="KW-0406">Ion transport</keyword>
<proteinExistence type="inferred from homology"/>
<evidence type="ECO:0000256" key="5">
    <source>
        <dbReference type="ARBA" id="ARBA00023065"/>
    </source>
</evidence>
<accession>A0A8H7PLR5</accession>
<dbReference type="InterPro" id="IPR036163">
    <property type="entry name" value="HMA_dom_sf"/>
</dbReference>
<dbReference type="InterPro" id="IPR051881">
    <property type="entry name" value="Copper_transport_ATOX1-like"/>
</dbReference>
<feature type="domain" description="HMA" evidence="8">
    <location>
        <begin position="1"/>
        <end position="64"/>
    </location>
</feature>
<organism evidence="9 10">
    <name type="scientific">Umbelopsis vinacea</name>
    <dbReference type="NCBI Taxonomy" id="44442"/>
    <lineage>
        <taxon>Eukaryota</taxon>
        <taxon>Fungi</taxon>
        <taxon>Fungi incertae sedis</taxon>
        <taxon>Mucoromycota</taxon>
        <taxon>Mucoromycotina</taxon>
        <taxon>Umbelopsidomycetes</taxon>
        <taxon>Umbelopsidales</taxon>
        <taxon>Umbelopsidaceae</taxon>
        <taxon>Umbelopsis</taxon>
    </lineage>
</organism>
<dbReference type="CDD" id="cd00371">
    <property type="entry name" value="HMA"/>
    <property type="match status" value="1"/>
</dbReference>
<keyword evidence="2" id="KW-0479">Metal-binding</keyword>
<keyword evidence="6" id="KW-0143">Chaperone</keyword>
<dbReference type="InterPro" id="IPR006121">
    <property type="entry name" value="HMA_dom"/>
</dbReference>
<name>A0A8H7PLR5_9FUNG</name>
<reference evidence="9" key="1">
    <citation type="submission" date="2020-12" db="EMBL/GenBank/DDBJ databases">
        <title>Metabolic potential, ecology and presence of endohyphal bacteria is reflected in genomic diversity of Mucoromycotina.</title>
        <authorList>
            <person name="Muszewska A."/>
            <person name="Okrasinska A."/>
            <person name="Steczkiewicz K."/>
            <person name="Drgas O."/>
            <person name="Orlowska M."/>
            <person name="Perlinska-Lenart U."/>
            <person name="Aleksandrzak-Piekarczyk T."/>
            <person name="Szatraj K."/>
            <person name="Zielenkiewicz U."/>
            <person name="Pilsyk S."/>
            <person name="Malc E."/>
            <person name="Mieczkowski P."/>
            <person name="Kruszewska J.S."/>
            <person name="Biernat P."/>
            <person name="Pawlowska J."/>
        </authorList>
    </citation>
    <scope>NUCLEOTIDE SEQUENCE</scope>
    <source>
        <strain evidence="9">WA0000051536</strain>
    </source>
</reference>
<dbReference type="FunFam" id="3.30.70.100:FF:000008">
    <property type="entry name" value="Copper transport protein ATOX1"/>
    <property type="match status" value="1"/>
</dbReference>
<keyword evidence="3" id="KW-0187">Copper transport</keyword>
<dbReference type="SUPFAM" id="SSF55008">
    <property type="entry name" value="HMA, heavy metal-associated domain"/>
    <property type="match status" value="1"/>
</dbReference>
<dbReference type="OrthoDB" id="689350at2759"/>
<dbReference type="PANTHER" id="PTHR46365">
    <property type="entry name" value="COPPER TRANSPORT PROTEIN ATOX1"/>
    <property type="match status" value="1"/>
</dbReference>
<dbReference type="GO" id="GO:0006825">
    <property type="term" value="P:copper ion transport"/>
    <property type="evidence" value="ECO:0007669"/>
    <property type="project" value="UniProtKB-KW"/>
</dbReference>
<keyword evidence="10" id="KW-1185">Reference proteome</keyword>
<gene>
    <name evidence="9" type="ORF">INT44_000544</name>
</gene>
<dbReference type="Gene3D" id="3.30.70.100">
    <property type="match status" value="1"/>
</dbReference>
<evidence type="ECO:0000313" key="9">
    <source>
        <dbReference type="EMBL" id="KAG2176065.1"/>
    </source>
</evidence>
<evidence type="ECO:0000256" key="1">
    <source>
        <dbReference type="ARBA" id="ARBA00022448"/>
    </source>
</evidence>
<keyword evidence="1" id="KW-0813">Transport</keyword>
<evidence type="ECO:0000256" key="6">
    <source>
        <dbReference type="ARBA" id="ARBA00023186"/>
    </source>
</evidence>
<dbReference type="Pfam" id="PF00403">
    <property type="entry name" value="HMA"/>
    <property type="match status" value="1"/>
</dbReference>
<evidence type="ECO:0000256" key="2">
    <source>
        <dbReference type="ARBA" id="ARBA00022723"/>
    </source>
</evidence>
<protein>
    <recommendedName>
        <fullName evidence="8">HMA domain-containing protein</fullName>
    </recommendedName>
</protein>
<evidence type="ECO:0000313" key="10">
    <source>
        <dbReference type="Proteomes" id="UP000612746"/>
    </source>
</evidence>
<keyword evidence="4" id="KW-0186">Copper</keyword>
<dbReference type="AlphaFoldDB" id="A0A8H7PLR5"/>
<comment type="similarity">
    <text evidence="7">Belongs to the ATX1 family.</text>
</comment>
<evidence type="ECO:0000259" key="8">
    <source>
        <dbReference type="PROSITE" id="PS50846"/>
    </source>
</evidence>
<sequence length="67" mass="7237">MPQYKYTVAMSCSGCSNAVNRALNKLEGVEKVDIDLEKQLVIVDASVPQEKVLETITKTGKAVTPIA</sequence>
<evidence type="ECO:0000256" key="7">
    <source>
        <dbReference type="ARBA" id="ARBA00038171"/>
    </source>
</evidence>
<dbReference type="GO" id="GO:0016531">
    <property type="term" value="F:copper chaperone activity"/>
    <property type="evidence" value="ECO:0007669"/>
    <property type="project" value="TreeGrafter"/>
</dbReference>
<comment type="caution">
    <text evidence="9">The sequence shown here is derived from an EMBL/GenBank/DDBJ whole genome shotgun (WGS) entry which is preliminary data.</text>
</comment>
<dbReference type="Proteomes" id="UP000612746">
    <property type="component" value="Unassembled WGS sequence"/>
</dbReference>
<dbReference type="PROSITE" id="PS50846">
    <property type="entry name" value="HMA_2"/>
    <property type="match status" value="1"/>
</dbReference>
<evidence type="ECO:0000256" key="4">
    <source>
        <dbReference type="ARBA" id="ARBA00023008"/>
    </source>
</evidence>
<dbReference type="GO" id="GO:0005829">
    <property type="term" value="C:cytosol"/>
    <property type="evidence" value="ECO:0007669"/>
    <property type="project" value="TreeGrafter"/>
</dbReference>
<dbReference type="PANTHER" id="PTHR46365:SF1">
    <property type="entry name" value="COPPER TRANSPORT PROTEIN ATOX1"/>
    <property type="match status" value="1"/>
</dbReference>
<dbReference type="EMBL" id="JAEPRA010000014">
    <property type="protein sequence ID" value="KAG2176065.1"/>
    <property type="molecule type" value="Genomic_DNA"/>
</dbReference>